<organism evidence="1 2">
    <name type="scientific">Candidatus Magnetoglobus multicellularis str. Araruama</name>
    <dbReference type="NCBI Taxonomy" id="890399"/>
    <lineage>
        <taxon>Bacteria</taxon>
        <taxon>Pseudomonadati</taxon>
        <taxon>Thermodesulfobacteriota</taxon>
        <taxon>Desulfobacteria</taxon>
        <taxon>Desulfobacterales</taxon>
        <taxon>Desulfobacteraceae</taxon>
        <taxon>Candidatus Magnetoglobus</taxon>
    </lineage>
</organism>
<sequence length="363" mass="42401">MIYIVNIAFTSPANGLLKYTEKYFRLPEGYYGIETIFIILAFAALLRIKSIEGVRYCDPGEFGKIVGIDRIPEVKTLREKIELLSNSGITKEWSSDLAKFWMEETPELSGTLYIDGHVRPYHGKKTQLPKRYVSRDKLCLRGVTDYWINDAIGQPFFVVTKEVNSGLLSVLREDIIPRLLEDVPNQPTPEDLKENPVKYRFGVVFDREGYSPEFMKEMWQNRIVCYTYKKFVKDLWDEKDFTEQEVIFPNGEKAKMKIAEKMITHPCKQSFREIRKLSKTGHQTVIITTDFYNKVTVIAGLMFSRWSQENFFKYMMKEYGIDALIDYETVNIDDPKMQVLNPEYKVIDSKIRSINGKQSRKKS</sequence>
<dbReference type="EMBL" id="ATBP01000262">
    <property type="protein sequence ID" value="ETR71486.1"/>
    <property type="molecule type" value="Genomic_DNA"/>
</dbReference>
<evidence type="ECO:0000313" key="2">
    <source>
        <dbReference type="Proteomes" id="UP000189670"/>
    </source>
</evidence>
<dbReference type="InterPro" id="IPR049343">
    <property type="entry name" value="Transposase_29"/>
</dbReference>
<gene>
    <name evidence="1" type="ORF">OMM_02450</name>
</gene>
<evidence type="ECO:0000313" key="1">
    <source>
        <dbReference type="EMBL" id="ETR71486.1"/>
    </source>
</evidence>
<reference evidence="2" key="1">
    <citation type="submission" date="2012-11" db="EMBL/GenBank/DDBJ databases">
        <authorList>
            <person name="Lucero-Rivera Y.E."/>
            <person name="Tovar-Ramirez D."/>
        </authorList>
    </citation>
    <scope>NUCLEOTIDE SEQUENCE [LARGE SCALE GENOMIC DNA]</scope>
    <source>
        <strain evidence="2">Araruama</strain>
    </source>
</reference>
<name>A0A1V1P9P6_9BACT</name>
<dbReference type="Pfam" id="PF21804">
    <property type="entry name" value="Transposase_29"/>
    <property type="match status" value="1"/>
</dbReference>
<dbReference type="Proteomes" id="UP000189670">
    <property type="component" value="Unassembled WGS sequence"/>
</dbReference>
<accession>A0A1V1P9P6</accession>
<comment type="caution">
    <text evidence="1">The sequence shown here is derived from an EMBL/GenBank/DDBJ whole genome shotgun (WGS) entry which is preliminary data.</text>
</comment>
<protein>
    <submittedName>
        <fullName evidence="1">Uncharacterized protein</fullName>
    </submittedName>
</protein>
<proteinExistence type="predicted"/>
<dbReference type="AlphaFoldDB" id="A0A1V1P9P6"/>